<dbReference type="AlphaFoldDB" id="A0AAF0C4G5"/>
<gene>
    <name evidence="1" type="ORF">SG35_004565</name>
</gene>
<dbReference type="SUPFAM" id="SSF54427">
    <property type="entry name" value="NTF2-like"/>
    <property type="match status" value="1"/>
</dbReference>
<dbReference type="EMBL" id="CP059735">
    <property type="protein sequence ID" value="WDD99938.1"/>
    <property type="molecule type" value="Genomic_DNA"/>
</dbReference>
<reference evidence="1 2" key="1">
    <citation type="journal article" date="2015" name="Genome Announc.">
        <title>Draft Genome Sequences of Marine Isolates of Thalassomonas viridans and Thalassomonas actiniarum.</title>
        <authorList>
            <person name="Olonade I."/>
            <person name="van Zyl L.J."/>
            <person name="Trindade M."/>
        </authorList>
    </citation>
    <scope>NUCLEOTIDE SEQUENCE [LARGE SCALE GENOMIC DNA]</scope>
    <source>
        <strain evidence="1 2">A5K-106</strain>
    </source>
</reference>
<accession>A0AAF0C4G5</accession>
<protein>
    <recommendedName>
        <fullName evidence="3">SnoaL-like domain-containing protein</fullName>
    </recommendedName>
</protein>
<dbReference type="InterPro" id="IPR032710">
    <property type="entry name" value="NTF2-like_dom_sf"/>
</dbReference>
<dbReference type="Gene3D" id="3.10.450.50">
    <property type="match status" value="1"/>
</dbReference>
<organism evidence="1 2">
    <name type="scientific">Thalassomonas actiniarum</name>
    <dbReference type="NCBI Taxonomy" id="485447"/>
    <lineage>
        <taxon>Bacteria</taxon>
        <taxon>Pseudomonadati</taxon>
        <taxon>Pseudomonadota</taxon>
        <taxon>Gammaproteobacteria</taxon>
        <taxon>Alteromonadales</taxon>
        <taxon>Colwelliaceae</taxon>
        <taxon>Thalassomonas</taxon>
    </lineage>
</organism>
<sequence length="119" mass="13983">MKPLDIANHYFKLSNESDFDEITKMFRDNSTFYSAKHELFLGVNDIMAMQRLHHGSYKQLQWKVKSMEEIKPGIIHFDFDFEGETQAGERIEYSGLEDVVIHAGKIQHIHVRLKDASRR</sequence>
<dbReference type="RefSeq" id="WP_044831833.1">
    <property type="nucleotide sequence ID" value="NZ_CP059735.1"/>
</dbReference>
<evidence type="ECO:0008006" key="3">
    <source>
        <dbReference type="Google" id="ProtNLM"/>
    </source>
</evidence>
<proteinExistence type="predicted"/>
<reference evidence="1 2" key="2">
    <citation type="journal article" date="2022" name="Mar. Drugs">
        <title>Bioassay-Guided Fractionation Leads to the Detection of Cholic Acid Generated by the Rare Thalassomonas sp.</title>
        <authorList>
            <person name="Pheiffer F."/>
            <person name="Schneider Y.K."/>
            <person name="Hansen E.H."/>
            <person name="Andersen J.H."/>
            <person name="Isaksson J."/>
            <person name="Busche T."/>
            <person name="R C."/>
            <person name="Kalinowski J."/>
            <person name="Zyl L.V."/>
            <person name="Trindade M."/>
        </authorList>
    </citation>
    <scope>NUCLEOTIDE SEQUENCE [LARGE SCALE GENOMIC DNA]</scope>
    <source>
        <strain evidence="1 2">A5K-106</strain>
    </source>
</reference>
<evidence type="ECO:0000313" key="1">
    <source>
        <dbReference type="EMBL" id="WDD99938.1"/>
    </source>
</evidence>
<evidence type="ECO:0000313" key="2">
    <source>
        <dbReference type="Proteomes" id="UP000032568"/>
    </source>
</evidence>
<keyword evidence="2" id="KW-1185">Reference proteome</keyword>
<name>A0AAF0C4G5_9GAMM</name>
<dbReference type="KEGG" id="tact:SG35_004565"/>
<dbReference type="Proteomes" id="UP000032568">
    <property type="component" value="Chromosome"/>
</dbReference>